<evidence type="ECO:0000256" key="5">
    <source>
        <dbReference type="ARBA" id="ARBA00047942"/>
    </source>
</evidence>
<dbReference type="InterPro" id="IPR029063">
    <property type="entry name" value="SAM-dependent_MTases_sf"/>
</dbReference>
<comment type="catalytic activity">
    <reaction evidence="5">
        <text>a 2'-deoxyadenosine in DNA + S-adenosyl-L-methionine = an N(6)-methyl-2'-deoxyadenosine in DNA + S-adenosyl-L-homocysteine + H(+)</text>
        <dbReference type="Rhea" id="RHEA:15197"/>
        <dbReference type="Rhea" id="RHEA-COMP:12418"/>
        <dbReference type="Rhea" id="RHEA-COMP:12419"/>
        <dbReference type="ChEBI" id="CHEBI:15378"/>
        <dbReference type="ChEBI" id="CHEBI:57856"/>
        <dbReference type="ChEBI" id="CHEBI:59789"/>
        <dbReference type="ChEBI" id="CHEBI:90615"/>
        <dbReference type="ChEBI" id="CHEBI:90616"/>
        <dbReference type="EC" id="2.1.1.72"/>
    </reaction>
</comment>
<keyword evidence="7" id="KW-1185">Reference proteome</keyword>
<dbReference type="EMBL" id="CP060697">
    <property type="protein sequence ID" value="QNM82030.1"/>
    <property type="molecule type" value="Genomic_DNA"/>
</dbReference>
<reference evidence="6 7" key="1">
    <citation type="submission" date="2020-08" db="EMBL/GenBank/DDBJ databases">
        <title>Sphingomonas sp. sand1-3 16S ribosomal RNA gene Genome sequencing and assembly.</title>
        <authorList>
            <person name="Kang M."/>
        </authorList>
    </citation>
    <scope>NUCLEOTIDE SEQUENCE [LARGE SCALE GENOMIC DNA]</scope>
    <source>
        <strain evidence="7">sand1-3</strain>
    </source>
</reference>
<accession>A0A7G9L081</accession>
<keyword evidence="2 6" id="KW-0489">Methyltransferase</keyword>
<name>A0A7G9L081_9SPHN</name>
<dbReference type="KEGG" id="ssau:H8M03_08280"/>
<dbReference type="REBASE" id="442735">
    <property type="entry name" value="M.Sspsand13ORF8280P"/>
</dbReference>
<evidence type="ECO:0000313" key="6">
    <source>
        <dbReference type="EMBL" id="QNM82030.1"/>
    </source>
</evidence>
<dbReference type="GO" id="GO:0009307">
    <property type="term" value="P:DNA restriction-modification system"/>
    <property type="evidence" value="ECO:0007669"/>
    <property type="project" value="InterPro"/>
</dbReference>
<gene>
    <name evidence="6" type="ORF">H8M03_08280</name>
</gene>
<dbReference type="GO" id="GO:0009007">
    <property type="term" value="F:site-specific DNA-methyltransferase (adenine-specific) activity"/>
    <property type="evidence" value="ECO:0007669"/>
    <property type="project" value="UniProtKB-EC"/>
</dbReference>
<dbReference type="EC" id="2.1.1.72" evidence="1"/>
<dbReference type="GO" id="GO:0032259">
    <property type="term" value="P:methylation"/>
    <property type="evidence" value="ECO:0007669"/>
    <property type="project" value="UniProtKB-KW"/>
</dbReference>
<evidence type="ECO:0000256" key="1">
    <source>
        <dbReference type="ARBA" id="ARBA00011900"/>
    </source>
</evidence>
<dbReference type="SUPFAM" id="SSF53335">
    <property type="entry name" value="S-adenosyl-L-methionine-dependent methyltransferases"/>
    <property type="match status" value="1"/>
</dbReference>
<dbReference type="PROSITE" id="PS00092">
    <property type="entry name" value="N6_MTASE"/>
    <property type="match status" value="1"/>
</dbReference>
<evidence type="ECO:0000256" key="3">
    <source>
        <dbReference type="ARBA" id="ARBA00022679"/>
    </source>
</evidence>
<dbReference type="Pfam" id="PF02086">
    <property type="entry name" value="MethyltransfD12"/>
    <property type="match status" value="2"/>
</dbReference>
<evidence type="ECO:0000256" key="2">
    <source>
        <dbReference type="ARBA" id="ARBA00022603"/>
    </source>
</evidence>
<sequence length="410" mass="46220">MLEKLGVPVSGVNICIPYMGTKRQLSPEISQIVRQCRSGVFLDAFAGMASVAQAVGQERQIWVNDLQVFANLVGKVLFCSDETLPVSEKAFRNLEATFEHKRLELSKDNSTQIFEEERALSCGNLESLQHLFKTSTKRENCREIATDGRYDLFISRYAGSYFSTKQAIELDSARFALDRAVSERVITTDQFDRLLVALGMAMNKCSTSTGHFAQPLAPSVKNLVRITKERERSVWRTMKIELSSINPIGSASWRRNNRVFKQDAVDLVKQLNESNIRPSVIYADPPYTDDQYSRFYHMYETLVLYDYPACTGRGRYRDRRARSVFNLASGAMNAVSNLIQLTAQLEADLILSYPEKGLINDPRGTIGNLFRKHYGREAAVLELSHKHSTFGGSTGQANMPATEFVFRMAA</sequence>
<dbReference type="GO" id="GO:0003676">
    <property type="term" value="F:nucleic acid binding"/>
    <property type="evidence" value="ECO:0007669"/>
    <property type="project" value="InterPro"/>
</dbReference>
<protein>
    <recommendedName>
        <fullName evidence="1">site-specific DNA-methyltransferase (adenine-specific)</fullName>
        <ecNumber evidence="1">2.1.1.72</ecNumber>
    </recommendedName>
</protein>
<dbReference type="Proteomes" id="UP000515861">
    <property type="component" value="Chromosome"/>
</dbReference>
<keyword evidence="3" id="KW-0808">Transferase</keyword>
<keyword evidence="4" id="KW-0949">S-adenosyl-L-methionine</keyword>
<evidence type="ECO:0000313" key="7">
    <source>
        <dbReference type="Proteomes" id="UP000515861"/>
    </source>
</evidence>
<organism evidence="6 7">
    <name type="scientific">Sphingomonas sabuli</name>
    <dbReference type="NCBI Taxonomy" id="2764186"/>
    <lineage>
        <taxon>Bacteria</taxon>
        <taxon>Pseudomonadati</taxon>
        <taxon>Pseudomonadota</taxon>
        <taxon>Alphaproteobacteria</taxon>
        <taxon>Sphingomonadales</taxon>
        <taxon>Sphingomonadaceae</taxon>
        <taxon>Sphingomonas</taxon>
    </lineage>
</organism>
<proteinExistence type="predicted"/>
<dbReference type="InterPro" id="IPR012327">
    <property type="entry name" value="MeTrfase_D12"/>
</dbReference>
<evidence type="ECO:0000256" key="4">
    <source>
        <dbReference type="ARBA" id="ARBA00022691"/>
    </source>
</evidence>
<dbReference type="InterPro" id="IPR002052">
    <property type="entry name" value="DNA_methylase_N6_adenine_CS"/>
</dbReference>
<dbReference type="AlphaFoldDB" id="A0A7G9L081"/>